<dbReference type="PANTHER" id="PTHR42946">
    <property type="entry name" value="PHOSPHOHEXOSE MUTASE"/>
    <property type="match status" value="1"/>
</dbReference>
<evidence type="ECO:0000256" key="1">
    <source>
        <dbReference type="ARBA" id="ARBA00000443"/>
    </source>
</evidence>
<feature type="compositionally biased region" description="Polar residues" evidence="9">
    <location>
        <begin position="1"/>
        <end position="14"/>
    </location>
</feature>
<comment type="catalytic activity">
    <reaction evidence="8">
        <text>O-phospho-L-seryl-[protein] + alpha-D-glucose 1-phosphate = alpha-D-glucose 1,6-bisphosphate + L-seryl-[protein]</text>
        <dbReference type="Rhea" id="RHEA:68748"/>
        <dbReference type="Rhea" id="RHEA-COMP:9863"/>
        <dbReference type="Rhea" id="RHEA-COMP:11604"/>
        <dbReference type="ChEBI" id="CHEBI:29999"/>
        <dbReference type="ChEBI" id="CHEBI:58392"/>
        <dbReference type="ChEBI" id="CHEBI:58601"/>
        <dbReference type="ChEBI" id="CHEBI:83421"/>
    </reaction>
</comment>
<protein>
    <recommendedName>
        <fullName evidence="4">phosphoglucomutase (alpha-D-glucose-1,6-bisphosphate-dependent)</fullName>
        <ecNumber evidence="4">5.4.2.2</ecNumber>
    </recommendedName>
</protein>
<feature type="region of interest" description="Disordered" evidence="9">
    <location>
        <begin position="1"/>
        <end position="45"/>
    </location>
</feature>
<sequence>MSTDSARARSGSTKISRRTARHTPYPARRRNSARSPSSAPASAMDTAAVQERFARLQNGSDVRGVALPGIPDEPVTLTPNAAFCLARAFAESVRDKQSDKKEVLIAVGRDPRLSGPAVVDAALRGINSTAGAKAVDAGLATTPAMYMATQFEDVQADGAFMVTASHLPWNRNGMKFFTNAGGASKQDIKALVTRASEVANEYGMDESTCFDADTPLPETSASAAVDSVPLVKEYYAKHCQEVVRNAAMNRYEALTGSAKVPAILSSSKPLENLRIVVDAGNGCGGFLASEVLAPLGADVNGSAYLDPDGNFPNHIPNPEDETAMASAVAITKAASAHMGICLDTDCDRSAVVARSGAALNRNRLIAAMSALVLSAHPGTAVMTDSVTSNGLRDFIESLGGRHVRYKRGYKNVIDKGVELGSGACQLMMETSGHGALAENFYLDDGLFMALLLVGEVAARAAANPDAANSADFDPLGELVANLREPVESVEYRLGIQVEPGSDFRPVGEAALESFKEVCADMASSGWVLEDENYEGYRVRIPEGDDGEEGWALLRMSLHDPLCVLNVESDKVGGHETTLQILKSALLEKQVALDLSALSS</sequence>
<evidence type="ECO:0000256" key="4">
    <source>
        <dbReference type="ARBA" id="ARBA00012728"/>
    </source>
</evidence>
<evidence type="ECO:0000313" key="13">
    <source>
        <dbReference type="EMBL" id="GHP07804.1"/>
    </source>
</evidence>
<evidence type="ECO:0000256" key="2">
    <source>
        <dbReference type="ARBA" id="ARBA00001946"/>
    </source>
</evidence>
<evidence type="ECO:0000256" key="9">
    <source>
        <dbReference type="SAM" id="MobiDB-lite"/>
    </source>
</evidence>
<evidence type="ECO:0000256" key="3">
    <source>
        <dbReference type="ARBA" id="ARBA00010231"/>
    </source>
</evidence>
<proteinExistence type="inferred from homology"/>
<dbReference type="Pfam" id="PF02879">
    <property type="entry name" value="PGM_PMM_II"/>
    <property type="match status" value="1"/>
</dbReference>
<dbReference type="GO" id="GO:0006006">
    <property type="term" value="P:glucose metabolic process"/>
    <property type="evidence" value="ECO:0007669"/>
    <property type="project" value="UniProtKB-KW"/>
</dbReference>
<accession>A0A830HKV6</accession>
<evidence type="ECO:0000256" key="7">
    <source>
        <dbReference type="ARBA" id="ARBA00049318"/>
    </source>
</evidence>
<keyword evidence="14" id="KW-1185">Reference proteome</keyword>
<dbReference type="PANTHER" id="PTHR42946:SF1">
    <property type="entry name" value="PHOSPHOGLUCOMUTASE (ALPHA-D-GLUCOSE-1,6-BISPHOSPHATE-DEPENDENT)"/>
    <property type="match status" value="1"/>
</dbReference>
<dbReference type="EMBL" id="BNJQ01000018">
    <property type="protein sequence ID" value="GHP07804.1"/>
    <property type="molecule type" value="Genomic_DNA"/>
</dbReference>
<comment type="catalytic activity">
    <reaction evidence="7">
        <text>alpha-D-glucose 1,6-bisphosphate + L-seryl-[protein] = O-phospho-L-seryl-[protein] + alpha-D-glucose 6-phosphate</text>
        <dbReference type="Rhea" id="RHEA:68752"/>
        <dbReference type="Rhea" id="RHEA-COMP:9863"/>
        <dbReference type="Rhea" id="RHEA-COMP:11604"/>
        <dbReference type="ChEBI" id="CHEBI:29999"/>
        <dbReference type="ChEBI" id="CHEBI:58225"/>
        <dbReference type="ChEBI" id="CHEBI:58392"/>
        <dbReference type="ChEBI" id="CHEBI:83421"/>
    </reaction>
</comment>
<dbReference type="CDD" id="cd03089">
    <property type="entry name" value="PMM_PGM"/>
    <property type="match status" value="1"/>
</dbReference>
<dbReference type="InterPro" id="IPR005844">
    <property type="entry name" value="A-D-PHexomutase_a/b/a-I"/>
</dbReference>
<gene>
    <name evidence="13" type="ORF">PPROV_000654600</name>
</gene>
<comment type="caution">
    <text evidence="13">The sequence shown here is derived from an EMBL/GenBank/DDBJ whole genome shotgun (WGS) entry which is preliminary data.</text>
</comment>
<feature type="domain" description="Alpha-D-phosphohexomutase alpha/beta/alpha" evidence="11">
    <location>
        <begin position="267"/>
        <end position="355"/>
    </location>
</feature>
<comment type="catalytic activity">
    <reaction evidence="1">
        <text>alpha-D-glucose 1-phosphate = alpha-D-glucose 6-phosphate</text>
        <dbReference type="Rhea" id="RHEA:23536"/>
        <dbReference type="ChEBI" id="CHEBI:58225"/>
        <dbReference type="ChEBI" id="CHEBI:58601"/>
        <dbReference type="EC" id="5.4.2.2"/>
    </reaction>
</comment>
<dbReference type="OrthoDB" id="1743979at2759"/>
<dbReference type="FunFam" id="3.40.120.10:FF:000010">
    <property type="entry name" value="phosphomannomutase/phosphoglucomutase isoform X1"/>
    <property type="match status" value="1"/>
</dbReference>
<dbReference type="InterPro" id="IPR050060">
    <property type="entry name" value="Phosphoglucosamine_mutase"/>
</dbReference>
<feature type="domain" description="Alpha-D-phosphohexomutase alpha/beta/alpha" evidence="12">
    <location>
        <begin position="364"/>
        <end position="459"/>
    </location>
</feature>
<organism evidence="13 14">
    <name type="scientific">Pycnococcus provasolii</name>
    <dbReference type="NCBI Taxonomy" id="41880"/>
    <lineage>
        <taxon>Eukaryota</taxon>
        <taxon>Viridiplantae</taxon>
        <taxon>Chlorophyta</taxon>
        <taxon>Pseudoscourfieldiophyceae</taxon>
        <taxon>Pseudoscourfieldiales</taxon>
        <taxon>Pycnococcaceae</taxon>
        <taxon>Pycnococcus</taxon>
    </lineage>
</organism>
<keyword evidence="6" id="KW-0597">Phosphoprotein</keyword>
<dbReference type="InterPro" id="IPR005846">
    <property type="entry name" value="A-D-PHexomutase_a/b/a-III"/>
</dbReference>
<dbReference type="Gene3D" id="3.40.120.10">
    <property type="entry name" value="Alpha-D-Glucose-1,6-Bisphosphate, subunit A, domain 3"/>
    <property type="match status" value="3"/>
</dbReference>
<comment type="similarity">
    <text evidence="3">Belongs to the phosphohexose mutase family.</text>
</comment>
<dbReference type="PRINTS" id="PR00509">
    <property type="entry name" value="PGMPMM"/>
</dbReference>
<reference evidence="13" key="1">
    <citation type="submission" date="2020-10" db="EMBL/GenBank/DDBJ databases">
        <title>Unveiling of a novel bifunctional photoreceptor, Dualchrome1, isolated from a cosmopolitan green alga.</title>
        <authorList>
            <person name="Suzuki S."/>
            <person name="Kawachi M."/>
        </authorList>
    </citation>
    <scope>NUCLEOTIDE SEQUENCE</scope>
    <source>
        <strain evidence="13">NIES 2893</strain>
    </source>
</reference>
<dbReference type="InterPro" id="IPR005841">
    <property type="entry name" value="Alpha-D-phosphohexomutase_SF"/>
</dbReference>
<dbReference type="GO" id="GO:0004615">
    <property type="term" value="F:phosphomannomutase activity"/>
    <property type="evidence" value="ECO:0007669"/>
    <property type="project" value="TreeGrafter"/>
</dbReference>
<evidence type="ECO:0000259" key="11">
    <source>
        <dbReference type="Pfam" id="PF02879"/>
    </source>
</evidence>
<feature type="compositionally biased region" description="Low complexity" evidence="9">
    <location>
        <begin position="33"/>
        <end position="43"/>
    </location>
</feature>
<dbReference type="AlphaFoldDB" id="A0A830HKV6"/>
<keyword evidence="5" id="KW-0313">Glucose metabolism</keyword>
<evidence type="ECO:0000259" key="10">
    <source>
        <dbReference type="Pfam" id="PF02878"/>
    </source>
</evidence>
<dbReference type="InterPro" id="IPR005845">
    <property type="entry name" value="A-D-PHexomutase_a/b/a-II"/>
</dbReference>
<evidence type="ECO:0000259" key="12">
    <source>
        <dbReference type="Pfam" id="PF02880"/>
    </source>
</evidence>
<dbReference type="Proteomes" id="UP000660262">
    <property type="component" value="Unassembled WGS sequence"/>
</dbReference>
<dbReference type="EC" id="5.4.2.2" evidence="4"/>
<dbReference type="GO" id="GO:0004614">
    <property type="term" value="F:phosphoglucomutase activity"/>
    <property type="evidence" value="ECO:0007669"/>
    <property type="project" value="UniProtKB-EC"/>
</dbReference>
<evidence type="ECO:0000256" key="8">
    <source>
        <dbReference type="ARBA" id="ARBA00049409"/>
    </source>
</evidence>
<dbReference type="InterPro" id="IPR016055">
    <property type="entry name" value="A-D-PHexomutase_a/b/a-I/II/III"/>
</dbReference>
<comment type="cofactor">
    <cofactor evidence="2">
        <name>Mg(2+)</name>
        <dbReference type="ChEBI" id="CHEBI:18420"/>
    </cofactor>
</comment>
<feature type="compositionally biased region" description="Basic residues" evidence="9">
    <location>
        <begin position="15"/>
        <end position="32"/>
    </location>
</feature>
<evidence type="ECO:0000256" key="6">
    <source>
        <dbReference type="ARBA" id="ARBA00022553"/>
    </source>
</evidence>
<dbReference type="Pfam" id="PF02878">
    <property type="entry name" value="PGM_PMM_I"/>
    <property type="match status" value="1"/>
</dbReference>
<feature type="domain" description="Alpha-D-phosphohexomutase alpha/beta/alpha" evidence="10">
    <location>
        <begin position="59"/>
        <end position="193"/>
    </location>
</feature>
<keyword evidence="5" id="KW-0119">Carbohydrate metabolism</keyword>
<evidence type="ECO:0000313" key="14">
    <source>
        <dbReference type="Proteomes" id="UP000660262"/>
    </source>
</evidence>
<dbReference type="Pfam" id="PF02880">
    <property type="entry name" value="PGM_PMM_III"/>
    <property type="match status" value="1"/>
</dbReference>
<evidence type="ECO:0000256" key="5">
    <source>
        <dbReference type="ARBA" id="ARBA00022526"/>
    </source>
</evidence>
<name>A0A830HKV6_9CHLO</name>
<dbReference type="SUPFAM" id="SSF53738">
    <property type="entry name" value="Phosphoglucomutase, first 3 domains"/>
    <property type="match status" value="3"/>
</dbReference>